<dbReference type="Pfam" id="PF00648">
    <property type="entry name" value="Peptidase_C2"/>
    <property type="match status" value="1"/>
</dbReference>
<accession>A0A7R9AYE1</accession>
<dbReference type="AlphaFoldDB" id="A0A7R9AYE1"/>
<sequence>MAPVTTLARFHFTALQPVFQDDVVDRCIETQRPEESGAILLPEGDFIDGMLGILLANDLVVLSPTAEDGEIKVRISGDEAVMELVGTLEEGELFSDPDFPASSASLSYSDPGNEGLQDIMWVRPQVRGKGKEATPSQEMCERPQLFVDGISRSDVKQGILGDCWFLSACASVAKRPELIEKVVAPGQPLPGDGYKGLVAIKFCLQSPGVVAPGQPLSGDGYKGLVAIKFWRFGYWVTVYIDDRLPCRNGALLYASCADKSEFWVAFVEKAYAKLHGSYESLAGGHALEAFVDLTGGLAERHEVTPDLFRKLRVAFSHGGFVTCARKGDWQTEACKDTAVNGLVQGHAYTVTDIRRVEVEDRGSVQMIRVRNPWADDSEWTGPWSDRFAFSTKRNSEIMWLLHLLLPSHLSHDPNTHSPILGGSPHEFASK</sequence>
<gene>
    <name evidence="8" type="ORF">TSIB3V08_LOCUS7001</name>
</gene>
<dbReference type="GO" id="GO:0004198">
    <property type="term" value="F:calcium-dependent cysteine-type endopeptidase activity"/>
    <property type="evidence" value="ECO:0007669"/>
    <property type="project" value="InterPro"/>
</dbReference>
<dbReference type="SMART" id="SM00230">
    <property type="entry name" value="CysPc"/>
    <property type="match status" value="1"/>
</dbReference>
<feature type="domain" description="Calpain catalytic" evidence="7">
    <location>
        <begin position="93"/>
        <end position="399"/>
    </location>
</feature>
<dbReference type="Gene3D" id="3.90.70.10">
    <property type="entry name" value="Cysteine proteinases"/>
    <property type="match status" value="1"/>
</dbReference>
<dbReference type="PANTHER" id="PTHR10183">
    <property type="entry name" value="CALPAIN"/>
    <property type="match status" value="1"/>
</dbReference>
<feature type="active site" evidence="5 6">
    <location>
        <position position="163"/>
    </location>
</feature>
<evidence type="ECO:0000256" key="1">
    <source>
        <dbReference type="ARBA" id="ARBA00007623"/>
    </source>
</evidence>
<dbReference type="PROSITE" id="PS50203">
    <property type="entry name" value="CALPAIN_CAT"/>
    <property type="match status" value="1"/>
</dbReference>
<comment type="similarity">
    <text evidence="1">Belongs to the peptidase C2 family.</text>
</comment>
<reference evidence="8" key="1">
    <citation type="submission" date="2020-11" db="EMBL/GenBank/DDBJ databases">
        <authorList>
            <person name="Tran Van P."/>
        </authorList>
    </citation>
    <scope>NUCLEOTIDE SEQUENCE</scope>
</reference>
<dbReference type="InterPro" id="IPR022684">
    <property type="entry name" value="Calpain_cysteine_protease"/>
</dbReference>
<dbReference type="EMBL" id="OC003170">
    <property type="protein sequence ID" value="CAD7262905.1"/>
    <property type="molecule type" value="Genomic_DNA"/>
</dbReference>
<dbReference type="SUPFAM" id="SSF54001">
    <property type="entry name" value="Cysteine proteinases"/>
    <property type="match status" value="1"/>
</dbReference>
<dbReference type="InterPro" id="IPR038765">
    <property type="entry name" value="Papain-like_cys_pep_sf"/>
</dbReference>
<dbReference type="CDD" id="cd00044">
    <property type="entry name" value="CysPc"/>
    <property type="match status" value="1"/>
</dbReference>
<evidence type="ECO:0000256" key="2">
    <source>
        <dbReference type="ARBA" id="ARBA00022670"/>
    </source>
</evidence>
<evidence type="ECO:0000256" key="6">
    <source>
        <dbReference type="PROSITE-ProRule" id="PRU00239"/>
    </source>
</evidence>
<proteinExistence type="inferred from homology"/>
<feature type="active site" evidence="5 6">
    <location>
        <position position="371"/>
    </location>
</feature>
<dbReference type="InterPro" id="IPR000169">
    <property type="entry name" value="Pept_cys_AS"/>
</dbReference>
<keyword evidence="2 6" id="KW-0645">Protease</keyword>
<keyword evidence="3 6" id="KW-0378">Hydrolase</keyword>
<organism evidence="8">
    <name type="scientific">Timema shepardi</name>
    <name type="common">Walking stick</name>
    <dbReference type="NCBI Taxonomy" id="629360"/>
    <lineage>
        <taxon>Eukaryota</taxon>
        <taxon>Metazoa</taxon>
        <taxon>Ecdysozoa</taxon>
        <taxon>Arthropoda</taxon>
        <taxon>Hexapoda</taxon>
        <taxon>Insecta</taxon>
        <taxon>Pterygota</taxon>
        <taxon>Neoptera</taxon>
        <taxon>Polyneoptera</taxon>
        <taxon>Phasmatodea</taxon>
        <taxon>Timematodea</taxon>
        <taxon>Timematoidea</taxon>
        <taxon>Timematidae</taxon>
        <taxon>Timema</taxon>
    </lineage>
</organism>
<protein>
    <recommendedName>
        <fullName evidence="7">Calpain catalytic domain-containing protein</fullName>
    </recommendedName>
</protein>
<name>A0A7R9AYE1_TIMSH</name>
<evidence type="ECO:0000256" key="3">
    <source>
        <dbReference type="ARBA" id="ARBA00022801"/>
    </source>
</evidence>
<evidence type="ECO:0000313" key="8">
    <source>
        <dbReference type="EMBL" id="CAD7262905.1"/>
    </source>
</evidence>
<feature type="active site" evidence="5 6">
    <location>
        <position position="346"/>
    </location>
</feature>
<dbReference type="GO" id="GO:0006508">
    <property type="term" value="P:proteolysis"/>
    <property type="evidence" value="ECO:0007669"/>
    <property type="project" value="UniProtKB-KW"/>
</dbReference>
<dbReference type="PROSITE" id="PS00139">
    <property type="entry name" value="THIOL_PROTEASE_CYS"/>
    <property type="match status" value="1"/>
</dbReference>
<evidence type="ECO:0000256" key="4">
    <source>
        <dbReference type="ARBA" id="ARBA00022807"/>
    </source>
</evidence>
<dbReference type="PANTHER" id="PTHR10183:SF379">
    <property type="entry name" value="CALPAIN-5"/>
    <property type="match status" value="1"/>
</dbReference>
<evidence type="ECO:0000256" key="5">
    <source>
        <dbReference type="PIRSR" id="PIRSR622684-1"/>
    </source>
</evidence>
<keyword evidence="4 6" id="KW-0788">Thiol protease</keyword>
<dbReference type="GO" id="GO:0005737">
    <property type="term" value="C:cytoplasm"/>
    <property type="evidence" value="ECO:0007669"/>
    <property type="project" value="TreeGrafter"/>
</dbReference>
<dbReference type="InterPro" id="IPR001300">
    <property type="entry name" value="Peptidase_C2_calpain_cat"/>
</dbReference>
<evidence type="ECO:0000259" key="7">
    <source>
        <dbReference type="PROSITE" id="PS50203"/>
    </source>
</evidence>